<evidence type="ECO:0000313" key="7">
    <source>
        <dbReference type="EMBL" id="MCQ8277533.1"/>
    </source>
</evidence>
<protein>
    <recommendedName>
        <fullName evidence="2 5">Cell shape-determining protein MreC</fullName>
    </recommendedName>
    <alternativeName>
        <fullName evidence="4 5">Cell shape protein MreC</fullName>
    </alternativeName>
</protein>
<name>A0ABT1W6S9_9PROT</name>
<evidence type="ECO:0000256" key="2">
    <source>
        <dbReference type="ARBA" id="ARBA00013855"/>
    </source>
</evidence>
<keyword evidence="8" id="KW-1185">Reference proteome</keyword>
<dbReference type="NCBIfam" id="NF010512">
    <property type="entry name" value="PRK13922.12-1"/>
    <property type="match status" value="1"/>
</dbReference>
<dbReference type="InterPro" id="IPR055342">
    <property type="entry name" value="MreC_beta-barrel_core"/>
</dbReference>
<feature type="domain" description="Rod shape-determining protein MreC beta-barrel core" evidence="6">
    <location>
        <begin position="144"/>
        <end position="242"/>
    </location>
</feature>
<comment type="function">
    <text evidence="5">Involved in formation and maintenance of cell shape.</text>
</comment>
<reference evidence="7 8" key="1">
    <citation type="submission" date="2022-06" db="EMBL/GenBank/DDBJ databases">
        <title>Endosaccharibacter gen. nov., sp. nov., endophytic bacteria isolated from sugarcane.</title>
        <authorList>
            <person name="Pitiwittayakul N."/>
            <person name="Yukphan P."/>
            <person name="Charoenyingcharoen P."/>
            <person name="Tanasupawat S."/>
        </authorList>
    </citation>
    <scope>NUCLEOTIDE SEQUENCE [LARGE SCALE GENOMIC DNA]</scope>
    <source>
        <strain evidence="7 8">KSS8</strain>
    </source>
</reference>
<dbReference type="RefSeq" id="WP_422862976.1">
    <property type="nucleotide sequence ID" value="NZ_JAMSKV010000002.1"/>
</dbReference>
<evidence type="ECO:0000259" key="6">
    <source>
        <dbReference type="Pfam" id="PF04085"/>
    </source>
</evidence>
<proteinExistence type="inferred from homology"/>
<keyword evidence="3 5" id="KW-0133">Cell shape</keyword>
<comment type="caution">
    <text evidence="7">The sequence shown here is derived from an EMBL/GenBank/DDBJ whole genome shotgun (WGS) entry which is preliminary data.</text>
</comment>
<dbReference type="PIRSF" id="PIRSF038471">
    <property type="entry name" value="MreC"/>
    <property type="match status" value="1"/>
</dbReference>
<dbReference type="Gene3D" id="2.40.10.350">
    <property type="entry name" value="Rod shape-determining protein MreC, domain 2"/>
    <property type="match status" value="1"/>
</dbReference>
<evidence type="ECO:0000256" key="5">
    <source>
        <dbReference type="PIRNR" id="PIRNR038471"/>
    </source>
</evidence>
<dbReference type="Pfam" id="PF04085">
    <property type="entry name" value="MreC"/>
    <property type="match status" value="1"/>
</dbReference>
<sequence>MFSLSIQLRQALGKLTLPLLLALACLVMLVGQADRRLAESARTGVADLLAPFYSFLAQPIDRVRAIGREAHSLIGVAEENERLRAENQRLRRWYDVAMALAAENATLKSNLNWMPEPAPSFVTARAVADASGVYARSVLLFVPEGQTLTKGMVALDAAGLVGRITEVGSRSARVMLINDMTSHVPVMLEASHAPAIVAGDNSAAPRLMDYPEDVRPVEGERVVTSGAANAFPAGLPVGTVHYLPSGQPVLEPYARLDHVGILRLFDYGLSAITPPEAPGRVILRNHADEGEFGTVPGRPAQIGRG</sequence>
<accession>A0ABT1W6S9</accession>
<gene>
    <name evidence="7" type="primary">mreC</name>
    <name evidence="7" type="ORF">NFI95_03590</name>
</gene>
<comment type="similarity">
    <text evidence="1 5">Belongs to the MreC family.</text>
</comment>
<dbReference type="Proteomes" id="UP001524587">
    <property type="component" value="Unassembled WGS sequence"/>
</dbReference>
<dbReference type="Gene3D" id="2.40.10.340">
    <property type="entry name" value="Rod shape-determining protein MreC, domain 1"/>
    <property type="match status" value="1"/>
</dbReference>
<evidence type="ECO:0000256" key="1">
    <source>
        <dbReference type="ARBA" id="ARBA00009369"/>
    </source>
</evidence>
<evidence type="ECO:0000313" key="8">
    <source>
        <dbReference type="Proteomes" id="UP001524587"/>
    </source>
</evidence>
<dbReference type="InterPro" id="IPR042175">
    <property type="entry name" value="Cell/Rod_MreC_2"/>
</dbReference>
<dbReference type="InterPro" id="IPR007221">
    <property type="entry name" value="MreC"/>
</dbReference>
<dbReference type="PANTHER" id="PTHR34138:SF1">
    <property type="entry name" value="CELL SHAPE-DETERMINING PROTEIN MREC"/>
    <property type="match status" value="1"/>
</dbReference>
<dbReference type="PANTHER" id="PTHR34138">
    <property type="entry name" value="CELL SHAPE-DETERMINING PROTEIN MREC"/>
    <property type="match status" value="1"/>
</dbReference>
<organism evidence="7 8">
    <name type="scientific">Endosaccharibacter trunci</name>
    <dbReference type="NCBI Taxonomy" id="2812733"/>
    <lineage>
        <taxon>Bacteria</taxon>
        <taxon>Pseudomonadati</taxon>
        <taxon>Pseudomonadota</taxon>
        <taxon>Alphaproteobacteria</taxon>
        <taxon>Acetobacterales</taxon>
        <taxon>Acetobacteraceae</taxon>
        <taxon>Endosaccharibacter</taxon>
    </lineage>
</organism>
<evidence type="ECO:0000256" key="4">
    <source>
        <dbReference type="ARBA" id="ARBA00032089"/>
    </source>
</evidence>
<dbReference type="EMBL" id="JAMSKV010000002">
    <property type="protein sequence ID" value="MCQ8277533.1"/>
    <property type="molecule type" value="Genomic_DNA"/>
</dbReference>
<dbReference type="InterPro" id="IPR042177">
    <property type="entry name" value="Cell/Rod_1"/>
</dbReference>
<evidence type="ECO:0000256" key="3">
    <source>
        <dbReference type="ARBA" id="ARBA00022960"/>
    </source>
</evidence>